<evidence type="ECO:0000256" key="2">
    <source>
        <dbReference type="ARBA" id="ARBA00004496"/>
    </source>
</evidence>
<evidence type="ECO:0000256" key="1">
    <source>
        <dbReference type="ARBA" id="ARBA00001614"/>
    </source>
</evidence>
<keyword evidence="8" id="KW-0963">Cytoplasm</keyword>
<dbReference type="FunFam" id="2.70.98.10:FF:000003">
    <property type="entry name" value="Aldose 1-epimerase"/>
    <property type="match status" value="1"/>
</dbReference>
<dbReference type="InterPro" id="IPR008183">
    <property type="entry name" value="Aldose_1/G6P_1-epimerase"/>
</dbReference>
<feature type="binding site" evidence="15">
    <location>
        <begin position="80"/>
        <end position="81"/>
    </location>
    <ligand>
        <name>beta-D-galactose</name>
        <dbReference type="ChEBI" id="CHEBI:27667"/>
    </ligand>
</feature>
<dbReference type="InterPro" id="IPR014718">
    <property type="entry name" value="GH-type_carb-bd"/>
</dbReference>
<dbReference type="InterPro" id="IPR011013">
    <property type="entry name" value="Gal_mutarotase_sf_dom"/>
</dbReference>
<evidence type="ECO:0000256" key="8">
    <source>
        <dbReference type="ARBA" id="ARBA00022490"/>
    </source>
</evidence>
<feature type="active site" description="Proton acceptor" evidence="13">
    <location>
        <position position="317"/>
    </location>
</feature>
<dbReference type="PANTHER" id="PTHR10091:SF0">
    <property type="entry name" value="GALACTOSE MUTAROTASE"/>
    <property type="match status" value="1"/>
</dbReference>
<dbReference type="CDD" id="cd09019">
    <property type="entry name" value="galactose_mutarotase_like"/>
    <property type="match status" value="1"/>
</dbReference>
<accession>A0A151AKW5</accession>
<evidence type="ECO:0000256" key="13">
    <source>
        <dbReference type="PIRSR" id="PIRSR005096-1"/>
    </source>
</evidence>
<comment type="catalytic activity">
    <reaction evidence="1 12">
        <text>alpha-D-glucose = beta-D-glucose</text>
        <dbReference type="Rhea" id="RHEA:10264"/>
        <dbReference type="ChEBI" id="CHEBI:15903"/>
        <dbReference type="ChEBI" id="CHEBI:17925"/>
        <dbReference type="EC" id="5.1.3.3"/>
    </reaction>
</comment>
<keyword evidence="9" id="KW-0597">Phosphoprotein</keyword>
<gene>
    <name evidence="16" type="primary">mro</name>
    <name evidence="16" type="ORF">CLCOL_21230</name>
</gene>
<dbReference type="GO" id="GO:0033499">
    <property type="term" value="P:galactose catabolic process via UDP-galactose, Leloir pathway"/>
    <property type="evidence" value="ECO:0007669"/>
    <property type="project" value="TreeGrafter"/>
</dbReference>
<dbReference type="InterPro" id="IPR015443">
    <property type="entry name" value="Aldose_1-epimerase"/>
</dbReference>
<evidence type="ECO:0000313" key="16">
    <source>
        <dbReference type="EMBL" id="KYH28170.1"/>
    </source>
</evidence>
<dbReference type="UniPathway" id="UPA00242"/>
<protein>
    <recommendedName>
        <fullName evidence="7 12">Aldose 1-epimerase</fullName>
        <ecNumber evidence="6 12">5.1.3.3</ecNumber>
    </recommendedName>
</protein>
<evidence type="ECO:0000256" key="11">
    <source>
        <dbReference type="ARBA" id="ARBA00023277"/>
    </source>
</evidence>
<evidence type="ECO:0000256" key="9">
    <source>
        <dbReference type="ARBA" id="ARBA00022553"/>
    </source>
</evidence>
<dbReference type="PATRIC" id="fig|1121305.3.peg.2124"/>
<dbReference type="Pfam" id="PF01263">
    <property type="entry name" value="Aldose_epim"/>
    <property type="match status" value="1"/>
</dbReference>
<dbReference type="PIRSF" id="PIRSF005096">
    <property type="entry name" value="GALM"/>
    <property type="match status" value="1"/>
</dbReference>
<name>A0A151AKW5_9CLOT</name>
<dbReference type="SUPFAM" id="SSF74650">
    <property type="entry name" value="Galactose mutarotase-like"/>
    <property type="match status" value="1"/>
</dbReference>
<comment type="pathway">
    <text evidence="3 12">Carbohydrate metabolism; hexose metabolism.</text>
</comment>
<comment type="subunit">
    <text evidence="5">Monomer.</text>
</comment>
<dbReference type="RefSeq" id="WP_061858929.1">
    <property type="nucleotide sequence ID" value="NZ_LTBB01000012.1"/>
</dbReference>
<comment type="caution">
    <text evidence="16">The sequence shown here is derived from an EMBL/GenBank/DDBJ whole genome shotgun (WGS) entry which is preliminary data.</text>
</comment>
<dbReference type="PANTHER" id="PTHR10091">
    <property type="entry name" value="ALDOSE-1-EPIMERASE"/>
    <property type="match status" value="1"/>
</dbReference>
<evidence type="ECO:0000256" key="15">
    <source>
        <dbReference type="PIRSR" id="PIRSR005096-3"/>
    </source>
</evidence>
<keyword evidence="10 12" id="KW-0413">Isomerase</keyword>
<evidence type="ECO:0000256" key="7">
    <source>
        <dbReference type="ARBA" id="ARBA00014165"/>
    </source>
</evidence>
<evidence type="ECO:0000256" key="5">
    <source>
        <dbReference type="ARBA" id="ARBA00011245"/>
    </source>
</evidence>
<evidence type="ECO:0000256" key="12">
    <source>
        <dbReference type="PIRNR" id="PIRNR005096"/>
    </source>
</evidence>
<dbReference type="GO" id="GO:0030246">
    <property type="term" value="F:carbohydrate binding"/>
    <property type="evidence" value="ECO:0007669"/>
    <property type="project" value="InterPro"/>
</dbReference>
<dbReference type="GO" id="GO:0005737">
    <property type="term" value="C:cytoplasm"/>
    <property type="evidence" value="ECO:0007669"/>
    <property type="project" value="UniProtKB-SubCell"/>
</dbReference>
<evidence type="ECO:0000256" key="3">
    <source>
        <dbReference type="ARBA" id="ARBA00005028"/>
    </source>
</evidence>
<dbReference type="AlphaFoldDB" id="A0A151AKW5"/>
<organism evidence="16 17">
    <name type="scientific">Clostridium colicanis DSM 13634</name>
    <dbReference type="NCBI Taxonomy" id="1121305"/>
    <lineage>
        <taxon>Bacteria</taxon>
        <taxon>Bacillati</taxon>
        <taxon>Bacillota</taxon>
        <taxon>Clostridia</taxon>
        <taxon>Eubacteriales</taxon>
        <taxon>Clostridiaceae</taxon>
        <taxon>Clostridium</taxon>
    </lineage>
</organism>
<keyword evidence="17" id="KW-1185">Reference proteome</keyword>
<comment type="similarity">
    <text evidence="4 12">Belongs to the aldose epimerase family.</text>
</comment>
<proteinExistence type="inferred from homology"/>
<evidence type="ECO:0000256" key="10">
    <source>
        <dbReference type="ARBA" id="ARBA00023235"/>
    </source>
</evidence>
<sequence>MSILKKHYGYTQDGNEVYIFTLTNFNGITAEIINYGGIVTSLKVPDNKGNFDDIVLGYDSLDKYMDDTVYFGAIIGRYANRIENACFELNGKKYELAKNDGRNHLHGGIIGFNKVVWNAEIIKENNNECLQLIYNSKDGEEGYPGNLHVKVTYTLTNDNELKIDYFAVSDKDTIVNLTNHSYFNLSGHSSGDILNHKVMINANKFTEANEEAIPTGEIIDVKDTPMDFTKLTSIKDEIDSDYEQIRFAKGYDHNWVLNVSGNSPEKAAEVFDDKSGRFMEVYTTKPGIQFYTGNFLDNALVGKGNVIYGKRAGLCLETQYFPNSINYKNFPSPILRAGQEYKHTTIYKFSNR</sequence>
<reference evidence="16 17" key="1">
    <citation type="submission" date="2016-02" db="EMBL/GenBank/DDBJ databases">
        <title>Genome sequence of Clostridium colicanis DSM 13634.</title>
        <authorList>
            <person name="Poehlein A."/>
            <person name="Daniel R."/>
        </authorList>
    </citation>
    <scope>NUCLEOTIDE SEQUENCE [LARGE SCALE GENOMIC DNA]</scope>
    <source>
        <strain evidence="16 17">DSM 13634</strain>
    </source>
</reference>
<dbReference type="EMBL" id="LTBB01000012">
    <property type="protein sequence ID" value="KYH28170.1"/>
    <property type="molecule type" value="Genomic_DNA"/>
</dbReference>
<dbReference type="NCBIfam" id="NF008277">
    <property type="entry name" value="PRK11055.1"/>
    <property type="match status" value="1"/>
</dbReference>
<dbReference type="Proteomes" id="UP000075374">
    <property type="component" value="Unassembled WGS sequence"/>
</dbReference>
<dbReference type="EC" id="5.1.3.3" evidence="6 12"/>
<comment type="subcellular location">
    <subcellularLocation>
        <location evidence="2">Cytoplasm</location>
    </subcellularLocation>
</comment>
<evidence type="ECO:0000313" key="17">
    <source>
        <dbReference type="Proteomes" id="UP000075374"/>
    </source>
</evidence>
<feature type="active site" description="Proton donor" evidence="13">
    <location>
        <position position="180"/>
    </location>
</feature>
<dbReference type="GO" id="GO:0004034">
    <property type="term" value="F:aldose 1-epimerase activity"/>
    <property type="evidence" value="ECO:0007669"/>
    <property type="project" value="UniProtKB-EC"/>
</dbReference>
<keyword evidence="11 12" id="KW-0119">Carbohydrate metabolism</keyword>
<dbReference type="STRING" id="1121305.CLCOL_21230"/>
<evidence type="ECO:0000256" key="4">
    <source>
        <dbReference type="ARBA" id="ARBA00006206"/>
    </source>
</evidence>
<dbReference type="GO" id="GO:0006006">
    <property type="term" value="P:glucose metabolic process"/>
    <property type="evidence" value="ECO:0007669"/>
    <property type="project" value="TreeGrafter"/>
</dbReference>
<feature type="binding site" evidence="14">
    <location>
        <position position="252"/>
    </location>
    <ligand>
        <name>beta-D-galactose</name>
        <dbReference type="ChEBI" id="CHEBI:27667"/>
    </ligand>
</feature>
<dbReference type="PROSITE" id="PS00545">
    <property type="entry name" value="ALDOSE_1_EPIMERASE"/>
    <property type="match status" value="1"/>
</dbReference>
<feature type="binding site" evidence="15">
    <location>
        <begin position="180"/>
        <end position="182"/>
    </location>
    <ligand>
        <name>beta-D-galactose</name>
        <dbReference type="ChEBI" id="CHEBI:27667"/>
    </ligand>
</feature>
<dbReference type="Gene3D" id="2.70.98.10">
    <property type="match status" value="1"/>
</dbReference>
<dbReference type="InterPro" id="IPR018052">
    <property type="entry name" value="Ald1_epimerase_CS"/>
</dbReference>
<evidence type="ECO:0000256" key="14">
    <source>
        <dbReference type="PIRSR" id="PIRSR005096-2"/>
    </source>
</evidence>
<dbReference type="InterPro" id="IPR047215">
    <property type="entry name" value="Galactose_mutarotase-like"/>
</dbReference>
<evidence type="ECO:0000256" key="6">
    <source>
        <dbReference type="ARBA" id="ARBA00013185"/>
    </source>
</evidence>